<feature type="domain" description="Metallo-beta-lactamase" evidence="2">
    <location>
        <begin position="45"/>
        <end position="220"/>
    </location>
</feature>
<evidence type="ECO:0000313" key="3">
    <source>
        <dbReference type="EMBL" id="MEL1250938.1"/>
    </source>
</evidence>
<name>A0ABU9IEU2_9SPHN</name>
<dbReference type="InterPro" id="IPR001279">
    <property type="entry name" value="Metallo-B-lactamas"/>
</dbReference>
<dbReference type="Gene3D" id="3.60.15.10">
    <property type="entry name" value="Ribonuclease Z/Hydroxyacylglutathione hydrolase-like"/>
    <property type="match status" value="1"/>
</dbReference>
<evidence type="ECO:0000259" key="2">
    <source>
        <dbReference type="SMART" id="SM00849"/>
    </source>
</evidence>
<dbReference type="InterPro" id="IPR050855">
    <property type="entry name" value="NDM-1-like"/>
</dbReference>
<dbReference type="SUPFAM" id="SSF56281">
    <property type="entry name" value="Metallo-hydrolase/oxidoreductase"/>
    <property type="match status" value="1"/>
</dbReference>
<comment type="similarity">
    <text evidence="1">Belongs to the metallo-beta-lactamase superfamily. Class-B beta-lactamase family.</text>
</comment>
<dbReference type="CDD" id="cd16282">
    <property type="entry name" value="metallo-hydrolase-like_MBL-fold"/>
    <property type="match status" value="1"/>
</dbReference>
<keyword evidence="4" id="KW-1185">Reference proteome</keyword>
<dbReference type="PANTHER" id="PTHR42951">
    <property type="entry name" value="METALLO-BETA-LACTAMASE DOMAIN-CONTAINING"/>
    <property type="match status" value="1"/>
</dbReference>
<protein>
    <submittedName>
        <fullName evidence="3">MBL fold metallo-hydrolase</fullName>
    </submittedName>
</protein>
<dbReference type="InterPro" id="IPR036866">
    <property type="entry name" value="RibonucZ/Hydroxyglut_hydro"/>
</dbReference>
<comment type="caution">
    <text evidence="3">The sequence shown here is derived from an EMBL/GenBank/DDBJ whole genome shotgun (WGS) entry which is preliminary data.</text>
</comment>
<accession>A0ABU9IEU2</accession>
<dbReference type="Proteomes" id="UP001497045">
    <property type="component" value="Unassembled WGS sequence"/>
</dbReference>
<dbReference type="SMART" id="SM00849">
    <property type="entry name" value="Lactamase_B"/>
    <property type="match status" value="1"/>
</dbReference>
<dbReference type="Pfam" id="PF00753">
    <property type="entry name" value="Lactamase_B"/>
    <property type="match status" value="1"/>
</dbReference>
<evidence type="ECO:0000256" key="1">
    <source>
        <dbReference type="ARBA" id="ARBA00005250"/>
    </source>
</evidence>
<dbReference type="RefSeq" id="WP_341673448.1">
    <property type="nucleotide sequence ID" value="NZ_JBBYHV010000001.1"/>
</dbReference>
<evidence type="ECO:0000313" key="4">
    <source>
        <dbReference type="Proteomes" id="UP001497045"/>
    </source>
</evidence>
<gene>
    <name evidence="3" type="ORF">AAEO60_09665</name>
</gene>
<sequence>MKRAAVLGTIVLGGVAVTGLMAQGLPPIEPIEQVSEDVYKIQGAGGNTVVFVRENDVVLIDTKLPGQGEGILEQVRSITDKPVTMVINTHSHPDHVGSNAWFRENHGVQVVAHANSAARMTAETEGPFPPNEVDTEFSTYRAIGEGEDKIELYYFGAGHTDGDAFVFFPDDRVLAAGDIYAWHMSPLIDPGSGGSMLALPTTVTAAYYSIPDAEQVIAGHGAVHTREEFLSWVTFNRGLVQIAEQTAQTGGTPEDALARLEGVPSFGQFLGDDLMPGLEYGGTPRGRAYINLMVAFEELRGEEPQLRMGIDPAEIPPRQ</sequence>
<dbReference type="PANTHER" id="PTHR42951:SF4">
    <property type="entry name" value="ACYL-COENZYME A THIOESTERASE MBLAC2"/>
    <property type="match status" value="1"/>
</dbReference>
<proteinExistence type="inferred from homology"/>
<reference evidence="3 4" key="1">
    <citation type="submission" date="2024-04" db="EMBL/GenBank/DDBJ databases">
        <title>Aurantiacibacter sp. DGU6 16S ribosomal RNA gene Genome sequencing and assembly.</title>
        <authorList>
            <person name="Park S."/>
        </authorList>
    </citation>
    <scope>NUCLEOTIDE SEQUENCE [LARGE SCALE GENOMIC DNA]</scope>
    <source>
        <strain evidence="3 4">DGU6</strain>
    </source>
</reference>
<dbReference type="EMBL" id="JBBYHV010000001">
    <property type="protein sequence ID" value="MEL1250938.1"/>
    <property type="molecule type" value="Genomic_DNA"/>
</dbReference>
<organism evidence="3 4">
    <name type="scientific">Aurantiacibacter gilvus</name>
    <dbReference type="NCBI Taxonomy" id="3139141"/>
    <lineage>
        <taxon>Bacteria</taxon>
        <taxon>Pseudomonadati</taxon>
        <taxon>Pseudomonadota</taxon>
        <taxon>Alphaproteobacteria</taxon>
        <taxon>Sphingomonadales</taxon>
        <taxon>Erythrobacteraceae</taxon>
        <taxon>Aurantiacibacter</taxon>
    </lineage>
</organism>